<keyword evidence="7" id="KW-1185">Reference proteome</keyword>
<dbReference type="AlphaFoldDB" id="A0A8B9NJA7"/>
<evidence type="ECO:0000256" key="5">
    <source>
        <dbReference type="SAM" id="SignalP"/>
    </source>
</evidence>
<protein>
    <submittedName>
        <fullName evidence="6">Uncharacterized protein</fullName>
    </submittedName>
</protein>
<evidence type="ECO:0000256" key="1">
    <source>
        <dbReference type="ARBA" id="ARBA00004370"/>
    </source>
</evidence>
<sequence length="125" mass="14004">MKMHPPGLLFFFLAACFTPTADCQSQKLKSMRCNIKTMFTMNTACTACAAAPKMVCPKGWLKTTQGLGVRNCRYTVKLGENTLSQPGCHHICKKEIEEKKCCPGFWGTECYGKFFIFLRCSLAVK</sequence>
<keyword evidence="3" id="KW-1015">Disulfide bond</keyword>
<dbReference type="GO" id="GO:0016020">
    <property type="term" value="C:membrane"/>
    <property type="evidence" value="ECO:0007669"/>
    <property type="project" value="UniProtKB-SubCell"/>
</dbReference>
<keyword evidence="4" id="KW-0325">Glycoprotein</keyword>
<accession>A0A8B9NJA7</accession>
<feature type="chain" id="PRO_5034482550" evidence="5">
    <location>
        <begin position="24"/>
        <end position="125"/>
    </location>
</feature>
<dbReference type="PANTHER" id="PTHR24038:SF8">
    <property type="entry name" value="STABILIN-1"/>
    <property type="match status" value="1"/>
</dbReference>
<evidence type="ECO:0000313" key="6">
    <source>
        <dbReference type="Ensembl" id="ENSANIP00000025241.1"/>
    </source>
</evidence>
<name>A0A8B9NJA7_9AVES</name>
<keyword evidence="5" id="KW-0732">Signal</keyword>
<comment type="subcellular location">
    <subcellularLocation>
        <location evidence="1">Membrane</location>
    </subcellularLocation>
</comment>
<evidence type="ECO:0000313" key="7">
    <source>
        <dbReference type="Proteomes" id="UP000694541"/>
    </source>
</evidence>
<reference evidence="6" key="2">
    <citation type="submission" date="2025-09" db="UniProtKB">
        <authorList>
            <consortium name="Ensembl"/>
        </authorList>
    </citation>
    <scope>IDENTIFICATION</scope>
</reference>
<evidence type="ECO:0000256" key="2">
    <source>
        <dbReference type="ARBA" id="ARBA00023136"/>
    </source>
</evidence>
<evidence type="ECO:0000256" key="4">
    <source>
        <dbReference type="ARBA" id="ARBA00023180"/>
    </source>
</evidence>
<dbReference type="PANTHER" id="PTHR24038">
    <property type="entry name" value="STABILIN"/>
    <property type="match status" value="1"/>
</dbReference>
<dbReference type="Proteomes" id="UP000694541">
    <property type="component" value="Unplaced"/>
</dbReference>
<keyword evidence="2" id="KW-0472">Membrane</keyword>
<dbReference type="Ensembl" id="ENSANIT00000026079.1">
    <property type="protein sequence ID" value="ENSANIP00000025241.1"/>
    <property type="gene ID" value="ENSANIG00000017035.1"/>
</dbReference>
<dbReference type="PROSITE" id="PS51257">
    <property type="entry name" value="PROKAR_LIPOPROTEIN"/>
    <property type="match status" value="1"/>
</dbReference>
<evidence type="ECO:0000256" key="3">
    <source>
        <dbReference type="ARBA" id="ARBA00023157"/>
    </source>
</evidence>
<reference evidence="6" key="1">
    <citation type="submission" date="2025-08" db="UniProtKB">
        <authorList>
            <consortium name="Ensembl"/>
        </authorList>
    </citation>
    <scope>IDENTIFICATION</scope>
</reference>
<organism evidence="6 7">
    <name type="scientific">Accipiter nisus</name>
    <name type="common">Eurasian sparrowhawk</name>
    <dbReference type="NCBI Taxonomy" id="211598"/>
    <lineage>
        <taxon>Eukaryota</taxon>
        <taxon>Metazoa</taxon>
        <taxon>Chordata</taxon>
        <taxon>Craniata</taxon>
        <taxon>Vertebrata</taxon>
        <taxon>Euteleostomi</taxon>
        <taxon>Archelosauria</taxon>
        <taxon>Archosauria</taxon>
        <taxon>Dinosauria</taxon>
        <taxon>Saurischia</taxon>
        <taxon>Theropoda</taxon>
        <taxon>Coelurosauria</taxon>
        <taxon>Aves</taxon>
        <taxon>Neognathae</taxon>
        <taxon>Neoaves</taxon>
        <taxon>Telluraves</taxon>
        <taxon>Accipitrimorphae</taxon>
        <taxon>Accipitriformes</taxon>
        <taxon>Accipitridae</taxon>
        <taxon>Accipitrinae</taxon>
        <taxon>Accipiter</taxon>
    </lineage>
</organism>
<proteinExistence type="predicted"/>
<feature type="signal peptide" evidence="5">
    <location>
        <begin position="1"/>
        <end position="23"/>
    </location>
</feature>